<name>A0A2Z3HR65_9CAUL</name>
<keyword evidence="2" id="KW-1185">Reference proteome</keyword>
<evidence type="ECO:0000313" key="2">
    <source>
        <dbReference type="Proteomes" id="UP000247763"/>
    </source>
</evidence>
<protein>
    <submittedName>
        <fullName evidence="1">Uncharacterized protein</fullName>
    </submittedName>
</protein>
<accession>A0A2Z3HR65</accession>
<dbReference type="OrthoDB" id="7188596at2"/>
<organism evidence="1 2">
    <name type="scientific">Phenylobacterium parvum</name>
    <dbReference type="NCBI Taxonomy" id="2201350"/>
    <lineage>
        <taxon>Bacteria</taxon>
        <taxon>Pseudomonadati</taxon>
        <taxon>Pseudomonadota</taxon>
        <taxon>Alphaproteobacteria</taxon>
        <taxon>Caulobacterales</taxon>
        <taxon>Caulobacteraceae</taxon>
        <taxon>Phenylobacterium</taxon>
    </lineage>
</organism>
<gene>
    <name evidence="1" type="ORF">HYN04_01835</name>
</gene>
<reference evidence="2" key="1">
    <citation type="submission" date="2018-05" db="EMBL/GenBank/DDBJ databases">
        <title>Genome sequencing of Phenylobacterium sp. HYN0004.</title>
        <authorList>
            <person name="Yi H."/>
            <person name="Baek C."/>
        </authorList>
    </citation>
    <scope>NUCLEOTIDE SEQUENCE [LARGE SCALE GENOMIC DNA]</scope>
    <source>
        <strain evidence="2">HYN0004</strain>
    </source>
</reference>
<dbReference type="Proteomes" id="UP000247763">
    <property type="component" value="Chromosome"/>
</dbReference>
<dbReference type="RefSeq" id="WP_110449185.1">
    <property type="nucleotide sequence ID" value="NZ_CP029479.1"/>
</dbReference>
<evidence type="ECO:0000313" key="1">
    <source>
        <dbReference type="EMBL" id="AWM76616.1"/>
    </source>
</evidence>
<dbReference type="KEGG" id="phb:HYN04_01835"/>
<dbReference type="EMBL" id="CP029479">
    <property type="protein sequence ID" value="AWM76616.1"/>
    <property type="molecule type" value="Genomic_DNA"/>
</dbReference>
<sequence>MQNVQSIRPARPDALFRFDARRPLHPATPEMIEAVIRHADRAERLAGGRLRLRLSQAMAQELVRQGRLDPPDLRLCDLTVVWDEAHGEIVLVRDDARLREASARWAEWDALWDEASYADPRTSMAALAA</sequence>
<proteinExistence type="predicted"/>
<dbReference type="AlphaFoldDB" id="A0A2Z3HR65"/>